<gene>
    <name evidence="4" type="primary">LOC110775391</name>
</gene>
<evidence type="ECO:0000313" key="3">
    <source>
        <dbReference type="Proteomes" id="UP000813463"/>
    </source>
</evidence>
<feature type="region of interest" description="Disordered" evidence="2">
    <location>
        <begin position="117"/>
        <end position="144"/>
    </location>
</feature>
<feature type="compositionally biased region" description="Low complexity" evidence="2">
    <location>
        <begin position="124"/>
        <end position="144"/>
    </location>
</feature>
<evidence type="ECO:0008006" key="5">
    <source>
        <dbReference type="Google" id="ProtNLM"/>
    </source>
</evidence>
<evidence type="ECO:0000256" key="1">
    <source>
        <dbReference type="SAM" id="Coils"/>
    </source>
</evidence>
<protein>
    <recommendedName>
        <fullName evidence="5">FRIGIDA-like protein</fullName>
    </recommendedName>
</protein>
<dbReference type="PANTHER" id="PTHR33431">
    <property type="entry name" value="ENABLED-LIKE PROTEIN (DUF1635)"/>
    <property type="match status" value="1"/>
</dbReference>
<accession>A0A9R0HRR8</accession>
<proteinExistence type="predicted"/>
<evidence type="ECO:0000256" key="2">
    <source>
        <dbReference type="SAM" id="MobiDB-lite"/>
    </source>
</evidence>
<dbReference type="KEGG" id="soe:110775391"/>
<sequence>MEDIDAFWTFQESVDELIQKLEYKSYELEMTKNEANEEIRKSNEHIKKLVHLLQTACKERDDAKSQLSKLQQIMAFNKQNNNNNLVDHLIPFSPDSPLMTSNFAAKTNSAVTDSSSFSLETHTNNNKNKNNNIVSSPVASSPESSNIIFSTSTSTTTTTSPVVMNSTTKVVDRESMIIASLAKGKTLPQKGKLLQSVLGAGPLLSTLMVAGSLPEWRNPPAVLTHQIPPVNLKSQPSNVLPQIIVPNVDSNHFNKGIGNSAMYNGAFGICPTPILDFGNGSSPGSCFTGGRMMLSPGVNFNCQIPKRQRII</sequence>
<dbReference type="RefSeq" id="XP_021835694.1">
    <property type="nucleotide sequence ID" value="XM_021980002.2"/>
</dbReference>
<evidence type="ECO:0000313" key="4">
    <source>
        <dbReference type="RefSeq" id="XP_021835694.1"/>
    </source>
</evidence>
<reference evidence="3" key="1">
    <citation type="journal article" date="2021" name="Nat. Commun.">
        <title>Genomic analyses provide insights into spinach domestication and the genetic basis of agronomic traits.</title>
        <authorList>
            <person name="Cai X."/>
            <person name="Sun X."/>
            <person name="Xu C."/>
            <person name="Sun H."/>
            <person name="Wang X."/>
            <person name="Ge C."/>
            <person name="Zhang Z."/>
            <person name="Wang Q."/>
            <person name="Fei Z."/>
            <person name="Jiao C."/>
            <person name="Wang Q."/>
        </authorList>
    </citation>
    <scope>NUCLEOTIDE SEQUENCE [LARGE SCALE GENOMIC DNA]</scope>
    <source>
        <strain evidence="3">cv. Varoflay</strain>
    </source>
</reference>
<dbReference type="Proteomes" id="UP000813463">
    <property type="component" value="Chromosome 6"/>
</dbReference>
<keyword evidence="3" id="KW-1185">Reference proteome</keyword>
<organism evidence="3 4">
    <name type="scientific">Spinacia oleracea</name>
    <name type="common">Spinach</name>
    <dbReference type="NCBI Taxonomy" id="3562"/>
    <lineage>
        <taxon>Eukaryota</taxon>
        <taxon>Viridiplantae</taxon>
        <taxon>Streptophyta</taxon>
        <taxon>Embryophyta</taxon>
        <taxon>Tracheophyta</taxon>
        <taxon>Spermatophyta</taxon>
        <taxon>Magnoliopsida</taxon>
        <taxon>eudicotyledons</taxon>
        <taxon>Gunneridae</taxon>
        <taxon>Pentapetalae</taxon>
        <taxon>Caryophyllales</taxon>
        <taxon>Chenopodiaceae</taxon>
        <taxon>Chenopodioideae</taxon>
        <taxon>Anserineae</taxon>
        <taxon>Spinacia</taxon>
    </lineage>
</organism>
<dbReference type="AlphaFoldDB" id="A0A9R0HRR8"/>
<dbReference type="InterPro" id="IPR012862">
    <property type="entry name" value="DUF1635"/>
</dbReference>
<reference evidence="4" key="2">
    <citation type="submission" date="2025-08" db="UniProtKB">
        <authorList>
            <consortium name="RefSeq"/>
        </authorList>
    </citation>
    <scope>IDENTIFICATION</scope>
    <source>
        <tissue evidence="4">Leaf</tissue>
    </source>
</reference>
<dbReference type="Pfam" id="PF07795">
    <property type="entry name" value="DUF1635"/>
    <property type="match status" value="1"/>
</dbReference>
<keyword evidence="1" id="KW-0175">Coiled coil</keyword>
<dbReference type="GeneID" id="110775391"/>
<feature type="coiled-coil region" evidence="1">
    <location>
        <begin position="18"/>
        <end position="73"/>
    </location>
</feature>
<dbReference type="OrthoDB" id="778241at2759"/>
<name>A0A9R0HRR8_SPIOL</name>
<dbReference type="PANTHER" id="PTHR33431:SF12">
    <property type="entry name" value="HIGH MOBILITY GROUP BOX PROTEIN, PUTATIVE (DUF1635)-RELATED"/>
    <property type="match status" value="1"/>
</dbReference>